<gene>
    <name evidence="2" type="ORF">OBRU01_24219</name>
</gene>
<keyword evidence="3" id="KW-1185">Reference proteome</keyword>
<dbReference type="AlphaFoldDB" id="A0A0L7KPI8"/>
<organism evidence="2 3">
    <name type="scientific">Operophtera brumata</name>
    <name type="common">Winter moth</name>
    <name type="synonym">Phalaena brumata</name>
    <dbReference type="NCBI Taxonomy" id="104452"/>
    <lineage>
        <taxon>Eukaryota</taxon>
        <taxon>Metazoa</taxon>
        <taxon>Ecdysozoa</taxon>
        <taxon>Arthropoda</taxon>
        <taxon>Hexapoda</taxon>
        <taxon>Insecta</taxon>
        <taxon>Pterygota</taxon>
        <taxon>Neoptera</taxon>
        <taxon>Endopterygota</taxon>
        <taxon>Lepidoptera</taxon>
        <taxon>Glossata</taxon>
        <taxon>Ditrysia</taxon>
        <taxon>Geometroidea</taxon>
        <taxon>Geometridae</taxon>
        <taxon>Larentiinae</taxon>
        <taxon>Operophtera</taxon>
    </lineage>
</organism>
<comment type="caution">
    <text evidence="2">The sequence shown here is derived from an EMBL/GenBank/DDBJ whole genome shotgun (WGS) entry which is preliminary data.</text>
</comment>
<reference evidence="2 3" key="1">
    <citation type="journal article" date="2015" name="Genome Biol. Evol.">
        <title>The genome of winter moth (Operophtera brumata) provides a genomic perspective on sexual dimorphism and phenology.</title>
        <authorList>
            <person name="Derks M.F."/>
            <person name="Smit S."/>
            <person name="Salis L."/>
            <person name="Schijlen E."/>
            <person name="Bossers A."/>
            <person name="Mateman C."/>
            <person name="Pijl A.S."/>
            <person name="de Ridder D."/>
            <person name="Groenen M.A."/>
            <person name="Visser M.E."/>
            <person name="Megens H.J."/>
        </authorList>
    </citation>
    <scope>NUCLEOTIDE SEQUENCE [LARGE SCALE GENOMIC DNA]</scope>
    <source>
        <strain evidence="2">WM2013NL</strain>
        <tissue evidence="2">Head and thorax</tissue>
    </source>
</reference>
<dbReference type="EMBL" id="JTDY01007884">
    <property type="protein sequence ID" value="KOB64884.1"/>
    <property type="molecule type" value="Genomic_DNA"/>
</dbReference>
<evidence type="ECO:0000256" key="1">
    <source>
        <dbReference type="SAM" id="MobiDB-lite"/>
    </source>
</evidence>
<protein>
    <submittedName>
        <fullName evidence="2">Uncharacterized protein</fullName>
    </submittedName>
</protein>
<name>A0A0L7KPI8_OPEBR</name>
<proteinExistence type="predicted"/>
<feature type="region of interest" description="Disordered" evidence="1">
    <location>
        <begin position="28"/>
        <end position="56"/>
    </location>
</feature>
<sequence length="69" mass="7567">MTGANKDWKTWRKAYQDMKTLAKKKFSMARRAANSTGGGPPPSNVDTMDLSTDVLSGNGEESKVVFLDK</sequence>
<accession>A0A0L7KPI8</accession>
<dbReference type="Proteomes" id="UP000037510">
    <property type="component" value="Unassembled WGS sequence"/>
</dbReference>
<evidence type="ECO:0000313" key="3">
    <source>
        <dbReference type="Proteomes" id="UP000037510"/>
    </source>
</evidence>
<evidence type="ECO:0000313" key="2">
    <source>
        <dbReference type="EMBL" id="KOB64884.1"/>
    </source>
</evidence>
<feature type="compositionally biased region" description="Polar residues" evidence="1">
    <location>
        <begin position="44"/>
        <end position="55"/>
    </location>
</feature>